<dbReference type="InterPro" id="IPR010982">
    <property type="entry name" value="Lambda_DNA-bd_dom_sf"/>
</dbReference>
<dbReference type="Pfam" id="PF13560">
    <property type="entry name" value="HTH_31"/>
    <property type="match status" value="1"/>
</dbReference>
<dbReference type="SUPFAM" id="SSF52540">
    <property type="entry name" value="P-loop containing nucleoside triphosphate hydrolases"/>
    <property type="match status" value="1"/>
</dbReference>
<sequence length="876" mass="94277">MVRSATPGGREPTDGPDPRRIVTRHGFGAELTIARQRSGLSVRRVANALGLPPSTVGGYFAGAHLPALQPPDLVGRLVRTLGITDPAEIEAWQAAYWRLRTGGEQADESPSTTAHTTPPVAVSILPPLRRLLVEPRVRGRDDIVRTLDATVTSSTHLAGGPHVHVLQGIGGSGKSMIALTLAQRAVDAGVRTFWIPADDASTTFAAMHALAVELGISAERLRGGSLPDLVWEHLDALDRPWLLVFDNADDPSRSLGLPGQHLTDGTGWLRPARTSMGTVVVTTRDGLATTWHDPPPQWISFHRVTGLTRADGADVLVELGGHPAGTPGEAADLAERLGGLPLALMLAGRYLAEAGRMPARLATPDLPRTFPAYVAALDHGAGVGMLAAATAGGRSDQHMVDRTWALSLALLIDRGFTYGRPMLYLLACLGAGPVPFTRILKPDILVRSPLFAGMPALGTWDTLRALQGLGLITLADGEAEPSLTLHLLVRDTVRADPRLRRELGRYLQLTTAVLSPAAEDDPKSPTSWVRWRLLADHCTAQLDLLDVGPVDDALVLSVVGLAARAAHFLRAAGHLNEAAAAFVRALEVAHSRLGPDAPDTLALEHGLARVLYDQGDLAGAEARYRSVLAARIDTLGPEHPDTLMTQHYLARTLRQRGALDDADALLTRTVEARMRLLGGRHPDTLTSLHGEADLLRARGRLVEARDRYRDVLEGRRSVLGGLHPATLVTHQYLAEVQHRLDDLDAAGRELAWLWKTNQEVRGLHHPRTLAVGQALVDCLHDSGDLEEAASLGQTVVAARRRQLGELHPATLASRHRLGLILLDQGRVPVAQRELLAVLADRQHALGVDHPHTRATRDAVLALHQRTVPQPTPKEPT</sequence>
<reference evidence="2" key="1">
    <citation type="submission" date="2021-04" db="EMBL/GenBank/DDBJ databases">
        <title>Dactylosporangium aurantiacum NRRL B-8018 full assembly.</title>
        <authorList>
            <person name="Hartkoorn R.C."/>
            <person name="Beaudoing E."/>
            <person name="Hot D."/>
        </authorList>
    </citation>
    <scope>NUCLEOTIDE SEQUENCE</scope>
    <source>
        <strain evidence="2">NRRL B-8018</strain>
    </source>
</reference>
<dbReference type="CDD" id="cd00093">
    <property type="entry name" value="HTH_XRE"/>
    <property type="match status" value="1"/>
</dbReference>
<dbReference type="GO" id="GO:0003677">
    <property type="term" value="F:DNA binding"/>
    <property type="evidence" value="ECO:0007669"/>
    <property type="project" value="InterPro"/>
</dbReference>
<dbReference type="InterPro" id="IPR027417">
    <property type="entry name" value="P-loop_NTPase"/>
</dbReference>
<dbReference type="SUPFAM" id="SSF47413">
    <property type="entry name" value="lambda repressor-like DNA-binding domains"/>
    <property type="match status" value="1"/>
</dbReference>
<dbReference type="EMBL" id="CP073767">
    <property type="protein sequence ID" value="UWZ50691.1"/>
    <property type="molecule type" value="Genomic_DNA"/>
</dbReference>
<dbReference type="InterPro" id="IPR011990">
    <property type="entry name" value="TPR-like_helical_dom_sf"/>
</dbReference>
<feature type="region of interest" description="Disordered" evidence="1">
    <location>
        <begin position="1"/>
        <end position="21"/>
    </location>
</feature>
<dbReference type="InterPro" id="IPR001387">
    <property type="entry name" value="Cro/C1-type_HTH"/>
</dbReference>
<dbReference type="InterPro" id="IPR053137">
    <property type="entry name" value="NLR-like"/>
</dbReference>
<evidence type="ECO:0000256" key="1">
    <source>
        <dbReference type="SAM" id="MobiDB-lite"/>
    </source>
</evidence>
<evidence type="ECO:0000313" key="3">
    <source>
        <dbReference type="Proteomes" id="UP001058003"/>
    </source>
</evidence>
<dbReference type="AlphaFoldDB" id="A0A9Q9I961"/>
<name>A0A9Q9I961_9ACTN</name>
<proteinExistence type="predicted"/>
<evidence type="ECO:0000313" key="2">
    <source>
        <dbReference type="EMBL" id="UWZ50691.1"/>
    </source>
</evidence>
<organism evidence="2 3">
    <name type="scientific">Dactylosporangium aurantiacum</name>
    <dbReference type="NCBI Taxonomy" id="35754"/>
    <lineage>
        <taxon>Bacteria</taxon>
        <taxon>Bacillati</taxon>
        <taxon>Actinomycetota</taxon>
        <taxon>Actinomycetes</taxon>
        <taxon>Micromonosporales</taxon>
        <taxon>Micromonosporaceae</taxon>
        <taxon>Dactylosporangium</taxon>
    </lineage>
</organism>
<dbReference type="OrthoDB" id="3210382at2"/>
<dbReference type="KEGG" id="daur:Daura_28150"/>
<dbReference type="Pfam" id="PF13424">
    <property type="entry name" value="TPR_12"/>
    <property type="match status" value="2"/>
</dbReference>
<dbReference type="Proteomes" id="UP001058003">
    <property type="component" value="Chromosome"/>
</dbReference>
<dbReference type="PANTHER" id="PTHR46082">
    <property type="entry name" value="ATP/GTP-BINDING PROTEIN-RELATED"/>
    <property type="match status" value="1"/>
</dbReference>
<dbReference type="Gene3D" id="3.40.50.300">
    <property type="entry name" value="P-loop containing nucleotide triphosphate hydrolases"/>
    <property type="match status" value="1"/>
</dbReference>
<dbReference type="Pfam" id="PF13374">
    <property type="entry name" value="TPR_10"/>
    <property type="match status" value="1"/>
</dbReference>
<keyword evidence="3" id="KW-1185">Reference proteome</keyword>
<dbReference type="PANTHER" id="PTHR46082:SF6">
    <property type="entry name" value="AAA+ ATPASE DOMAIN-CONTAINING PROTEIN-RELATED"/>
    <property type="match status" value="1"/>
</dbReference>
<dbReference type="RefSeq" id="WP_033360442.1">
    <property type="nucleotide sequence ID" value="NZ_CP073767.1"/>
</dbReference>
<dbReference type="SUPFAM" id="SSF48452">
    <property type="entry name" value="TPR-like"/>
    <property type="match status" value="2"/>
</dbReference>
<accession>A0A9Q9I961</accession>
<gene>
    <name evidence="2" type="ORF">Daura_28150</name>
</gene>
<dbReference type="Gene3D" id="1.25.40.10">
    <property type="entry name" value="Tetratricopeptide repeat domain"/>
    <property type="match status" value="2"/>
</dbReference>
<protein>
    <submittedName>
        <fullName evidence="2">Tetratricopeptide repeat protein</fullName>
    </submittedName>
</protein>
<feature type="compositionally biased region" description="Basic and acidic residues" evidence="1">
    <location>
        <begin position="11"/>
        <end position="20"/>
    </location>
</feature>